<organism evidence="1 2">
    <name type="scientific">Smallanthus sonchifolius</name>
    <dbReference type="NCBI Taxonomy" id="185202"/>
    <lineage>
        <taxon>Eukaryota</taxon>
        <taxon>Viridiplantae</taxon>
        <taxon>Streptophyta</taxon>
        <taxon>Embryophyta</taxon>
        <taxon>Tracheophyta</taxon>
        <taxon>Spermatophyta</taxon>
        <taxon>Magnoliopsida</taxon>
        <taxon>eudicotyledons</taxon>
        <taxon>Gunneridae</taxon>
        <taxon>Pentapetalae</taxon>
        <taxon>asterids</taxon>
        <taxon>campanulids</taxon>
        <taxon>Asterales</taxon>
        <taxon>Asteraceae</taxon>
        <taxon>Asteroideae</taxon>
        <taxon>Heliantheae alliance</taxon>
        <taxon>Millerieae</taxon>
        <taxon>Smallanthus</taxon>
    </lineage>
</organism>
<evidence type="ECO:0000313" key="1">
    <source>
        <dbReference type="EMBL" id="KAI3798415.1"/>
    </source>
</evidence>
<comment type="caution">
    <text evidence="1">The sequence shown here is derived from an EMBL/GenBank/DDBJ whole genome shotgun (WGS) entry which is preliminary data.</text>
</comment>
<proteinExistence type="predicted"/>
<reference evidence="1 2" key="2">
    <citation type="journal article" date="2022" name="Mol. Ecol. Resour.">
        <title>The genomes of chicory, endive, great burdock and yacon provide insights into Asteraceae paleo-polyploidization history and plant inulin production.</title>
        <authorList>
            <person name="Fan W."/>
            <person name="Wang S."/>
            <person name="Wang H."/>
            <person name="Wang A."/>
            <person name="Jiang F."/>
            <person name="Liu H."/>
            <person name="Zhao H."/>
            <person name="Xu D."/>
            <person name="Zhang Y."/>
        </authorList>
    </citation>
    <scope>NUCLEOTIDE SEQUENCE [LARGE SCALE GENOMIC DNA]</scope>
    <source>
        <strain evidence="2">cv. Yunnan</strain>
        <tissue evidence="1">Leaves</tissue>
    </source>
</reference>
<protein>
    <submittedName>
        <fullName evidence="1">Uncharacterized protein</fullName>
    </submittedName>
</protein>
<reference evidence="2" key="1">
    <citation type="journal article" date="2022" name="Mol. Ecol. Resour.">
        <title>The genomes of chicory, endive, great burdock and yacon provide insights into Asteraceae palaeo-polyploidization history and plant inulin production.</title>
        <authorList>
            <person name="Fan W."/>
            <person name="Wang S."/>
            <person name="Wang H."/>
            <person name="Wang A."/>
            <person name="Jiang F."/>
            <person name="Liu H."/>
            <person name="Zhao H."/>
            <person name="Xu D."/>
            <person name="Zhang Y."/>
        </authorList>
    </citation>
    <scope>NUCLEOTIDE SEQUENCE [LARGE SCALE GENOMIC DNA]</scope>
    <source>
        <strain evidence="2">cv. Yunnan</strain>
    </source>
</reference>
<sequence length="156" mass="18168">MNDQQIQPQAPKPYWRWSKQDFFPEESFQDWTTYLHALSHTYSRFKDRLLSRSQDSDEIEKLRKQSENDMKRCLTWWDLMWFGFGAVIGAGIFFLTGQEARYNAGPAIVLSYVASGFSAMLHGVRDRDSGRRRLVCIPASGVGRLRGVHHRRKHSS</sequence>
<gene>
    <name evidence="1" type="ORF">L1987_33690</name>
</gene>
<dbReference type="Proteomes" id="UP001056120">
    <property type="component" value="Linkage Group LG11"/>
</dbReference>
<name>A0ACB9HT46_9ASTR</name>
<accession>A0ACB9HT46</accession>
<keyword evidence="2" id="KW-1185">Reference proteome</keyword>
<dbReference type="EMBL" id="CM042028">
    <property type="protein sequence ID" value="KAI3798415.1"/>
    <property type="molecule type" value="Genomic_DNA"/>
</dbReference>
<evidence type="ECO:0000313" key="2">
    <source>
        <dbReference type="Proteomes" id="UP001056120"/>
    </source>
</evidence>